<keyword evidence="2 7" id="KW-0349">Heme</keyword>
<evidence type="ECO:0000256" key="2">
    <source>
        <dbReference type="ARBA" id="ARBA00022617"/>
    </source>
</evidence>
<dbReference type="Pfam" id="PF03918">
    <property type="entry name" value="CcmH"/>
    <property type="match status" value="1"/>
</dbReference>
<organism evidence="9 10">
    <name type="scientific">Nitrincola iocasae</name>
    <dbReference type="NCBI Taxonomy" id="2614693"/>
    <lineage>
        <taxon>Bacteria</taxon>
        <taxon>Pseudomonadati</taxon>
        <taxon>Pseudomonadota</taxon>
        <taxon>Gammaproteobacteria</taxon>
        <taxon>Oceanospirillales</taxon>
        <taxon>Oceanospirillaceae</taxon>
        <taxon>Nitrincola</taxon>
    </lineage>
</organism>
<evidence type="ECO:0000313" key="9">
    <source>
        <dbReference type="EMBL" id="QEW07597.1"/>
    </source>
</evidence>
<sequence length="176" mass="20317">MSVRLSLFALLLLLLCTGAQASFETYEFSSAENEMRYFNLSKELRCPTCQNQNISDSDAPLAADLRRELHRMIEAGYDDEKILDFMVSRFGEFVHYRPRVTPDTYLLWFGPFVLLLGGFGVVWLVARNRRLRRLTVDVDATVDLPAQSEVNTKFSDELTSEQRSRLNKLLQQDKNL</sequence>
<dbReference type="EMBL" id="CP044222">
    <property type="protein sequence ID" value="QEW07597.1"/>
    <property type="molecule type" value="Genomic_DNA"/>
</dbReference>
<feature type="transmembrane region" description="Helical" evidence="7">
    <location>
        <begin position="105"/>
        <end position="126"/>
    </location>
</feature>
<evidence type="ECO:0000313" key="10">
    <source>
        <dbReference type="Proteomes" id="UP000325606"/>
    </source>
</evidence>
<keyword evidence="7" id="KW-1133">Transmembrane helix</keyword>
<evidence type="ECO:0000256" key="3">
    <source>
        <dbReference type="ARBA" id="ARBA00022723"/>
    </source>
</evidence>
<dbReference type="GO" id="GO:0017004">
    <property type="term" value="P:cytochrome complex assembly"/>
    <property type="evidence" value="ECO:0007669"/>
    <property type="project" value="UniProtKB-KW"/>
</dbReference>
<gene>
    <name evidence="9" type="ORF">F5I99_14410</name>
</gene>
<evidence type="ECO:0000259" key="8">
    <source>
        <dbReference type="Pfam" id="PF03918"/>
    </source>
</evidence>
<evidence type="ECO:0000256" key="4">
    <source>
        <dbReference type="ARBA" id="ARBA00022729"/>
    </source>
</evidence>
<reference evidence="9 10" key="1">
    <citation type="submission" date="2019-09" db="EMBL/GenBank/DDBJ databases">
        <title>Nitrincola iocasae sp. nov., a bacterium isolated from the sediment collected at a cold seep field in South China Sea.</title>
        <authorList>
            <person name="Zhang H."/>
            <person name="Wang H."/>
            <person name="Li C."/>
        </authorList>
    </citation>
    <scope>NUCLEOTIDE SEQUENCE [LARGE SCALE GENOMIC DNA]</scope>
    <source>
        <strain evidence="9 10">KXZD1103</strain>
    </source>
</reference>
<evidence type="ECO:0000256" key="7">
    <source>
        <dbReference type="RuleBase" id="RU364112"/>
    </source>
</evidence>
<dbReference type="RefSeq" id="WP_151057182.1">
    <property type="nucleotide sequence ID" value="NZ_CP044222.1"/>
</dbReference>
<dbReference type="PANTHER" id="PTHR47870">
    <property type="entry name" value="CYTOCHROME C-TYPE BIOGENESIS PROTEIN CCMH"/>
    <property type="match status" value="1"/>
</dbReference>
<protein>
    <recommendedName>
        <fullName evidence="7">Cytochrome c-type biogenesis protein</fullName>
    </recommendedName>
</protein>
<comment type="similarity">
    <text evidence="1 7">Belongs to the CcmH/CycL/Ccl2/NrfF family.</text>
</comment>
<dbReference type="PANTHER" id="PTHR47870:SF1">
    <property type="entry name" value="CYTOCHROME C-TYPE BIOGENESIS PROTEIN CCMH"/>
    <property type="match status" value="1"/>
</dbReference>
<name>A0A5J6LGA3_9GAMM</name>
<dbReference type="CDD" id="cd16378">
    <property type="entry name" value="CcmH_N"/>
    <property type="match status" value="1"/>
</dbReference>
<keyword evidence="4 7" id="KW-0732">Signal</keyword>
<evidence type="ECO:0000256" key="1">
    <source>
        <dbReference type="ARBA" id="ARBA00010342"/>
    </source>
</evidence>
<dbReference type="AlphaFoldDB" id="A0A5J6LGA3"/>
<dbReference type="Gene3D" id="1.10.8.640">
    <property type="entry name" value="Cytochrome C biogenesis protein"/>
    <property type="match status" value="1"/>
</dbReference>
<comment type="function">
    <text evidence="7">Possible subunit of a heme lyase.</text>
</comment>
<dbReference type="FunFam" id="1.10.8.640:FF:000001">
    <property type="entry name" value="Cytochrome c-type biogenesis protein"/>
    <property type="match status" value="1"/>
</dbReference>
<keyword evidence="6 7" id="KW-0408">Iron</keyword>
<evidence type="ECO:0000256" key="6">
    <source>
        <dbReference type="ARBA" id="ARBA00023004"/>
    </source>
</evidence>
<keyword evidence="7" id="KW-0812">Transmembrane</keyword>
<feature type="signal peptide" evidence="7">
    <location>
        <begin position="1"/>
        <end position="21"/>
    </location>
</feature>
<keyword evidence="7" id="KW-0472">Membrane</keyword>
<dbReference type="GO" id="GO:0005886">
    <property type="term" value="C:plasma membrane"/>
    <property type="evidence" value="ECO:0007669"/>
    <property type="project" value="TreeGrafter"/>
</dbReference>
<dbReference type="KEGG" id="nik:F5I99_14410"/>
<feature type="chain" id="PRO_5023974295" description="Cytochrome c-type biogenesis protein" evidence="7">
    <location>
        <begin position="22"/>
        <end position="176"/>
    </location>
</feature>
<dbReference type="InterPro" id="IPR051263">
    <property type="entry name" value="C-type_cytochrome_biogenesis"/>
</dbReference>
<evidence type="ECO:0000256" key="5">
    <source>
        <dbReference type="ARBA" id="ARBA00022748"/>
    </source>
</evidence>
<feature type="domain" description="CcmH/CycL/Ccl2/NrfF N-terminal" evidence="8">
    <location>
        <begin position="10"/>
        <end position="170"/>
    </location>
</feature>
<dbReference type="InterPro" id="IPR005616">
    <property type="entry name" value="CcmH/CycL/Ccl2/NrfF_N"/>
</dbReference>
<accession>A0A5J6LGA3</accession>
<keyword evidence="3 7" id="KW-0479">Metal-binding</keyword>
<dbReference type="Proteomes" id="UP000325606">
    <property type="component" value="Chromosome"/>
</dbReference>
<dbReference type="InterPro" id="IPR038297">
    <property type="entry name" value="CcmH/CycL/NrfF/Ccl2_sf"/>
</dbReference>
<keyword evidence="5" id="KW-0201">Cytochrome c-type biogenesis</keyword>
<proteinExistence type="inferred from homology"/>
<dbReference type="GO" id="GO:0046872">
    <property type="term" value="F:metal ion binding"/>
    <property type="evidence" value="ECO:0007669"/>
    <property type="project" value="UniProtKB-KW"/>
</dbReference>
<keyword evidence="10" id="KW-1185">Reference proteome</keyword>